<feature type="compositionally biased region" description="Low complexity" evidence="3">
    <location>
        <begin position="30"/>
        <end position="53"/>
    </location>
</feature>
<evidence type="ECO:0000256" key="4">
    <source>
        <dbReference type="SAM" id="SignalP"/>
    </source>
</evidence>
<feature type="signal peptide" evidence="4">
    <location>
        <begin position="1"/>
        <end position="33"/>
    </location>
</feature>
<feature type="chain" id="PRO_5037185692" evidence="4">
    <location>
        <begin position="34"/>
        <end position="453"/>
    </location>
</feature>
<evidence type="ECO:0000313" key="6">
    <source>
        <dbReference type="EMBL" id="MBL7627417.1"/>
    </source>
</evidence>
<dbReference type="PANTHER" id="PTHR30483:SF6">
    <property type="entry name" value="PERIPLASMIC BINDING PROTEIN OF ABC TRANSPORTER FOR NATURAL AMINO ACIDS"/>
    <property type="match status" value="1"/>
</dbReference>
<dbReference type="InterPro" id="IPR028081">
    <property type="entry name" value="Leu-bd"/>
</dbReference>
<evidence type="ECO:0000256" key="3">
    <source>
        <dbReference type="SAM" id="MobiDB-lite"/>
    </source>
</evidence>
<dbReference type="SUPFAM" id="SSF53822">
    <property type="entry name" value="Periplasmic binding protein-like I"/>
    <property type="match status" value="1"/>
</dbReference>
<evidence type="ECO:0000313" key="7">
    <source>
        <dbReference type="Proteomes" id="UP000604475"/>
    </source>
</evidence>
<dbReference type="PROSITE" id="PS51257">
    <property type="entry name" value="PROKAR_LIPOPROTEIN"/>
    <property type="match status" value="1"/>
</dbReference>
<feature type="domain" description="Leucine-binding protein" evidence="5">
    <location>
        <begin position="83"/>
        <end position="435"/>
    </location>
</feature>
<evidence type="ECO:0000259" key="5">
    <source>
        <dbReference type="Pfam" id="PF13458"/>
    </source>
</evidence>
<proteinExistence type="inferred from homology"/>
<feature type="region of interest" description="Disordered" evidence="3">
    <location>
        <begin position="30"/>
        <end position="56"/>
    </location>
</feature>
<dbReference type="RefSeq" id="WP_203002289.1">
    <property type="nucleotide sequence ID" value="NZ_JADWYU010000099.1"/>
</dbReference>
<accession>A0A937RCN2</accession>
<dbReference type="Gene3D" id="3.40.50.2300">
    <property type="match status" value="2"/>
</dbReference>
<dbReference type="EMBL" id="JAEACQ010000160">
    <property type="protein sequence ID" value="MBL7627417.1"/>
    <property type="molecule type" value="Genomic_DNA"/>
</dbReference>
<dbReference type="Proteomes" id="UP000604475">
    <property type="component" value="Unassembled WGS sequence"/>
</dbReference>
<gene>
    <name evidence="6" type="ORF">I7412_09590</name>
</gene>
<keyword evidence="7" id="KW-1185">Reference proteome</keyword>
<dbReference type="AlphaFoldDB" id="A0A937RCN2"/>
<protein>
    <submittedName>
        <fullName evidence="6">ABC transporter substrate-binding protein</fullName>
    </submittedName>
</protein>
<comment type="caution">
    <text evidence="6">The sequence shown here is derived from an EMBL/GenBank/DDBJ whole genome shotgun (WGS) entry which is preliminary data.</text>
</comment>
<dbReference type="InterPro" id="IPR051010">
    <property type="entry name" value="BCAA_transport"/>
</dbReference>
<reference evidence="6" key="1">
    <citation type="submission" date="2020-12" db="EMBL/GenBank/DDBJ databases">
        <title>Genomic characterization of non-nitrogen-fixing Frankia strains.</title>
        <authorList>
            <person name="Carlos-Shanley C."/>
            <person name="Guerra T."/>
            <person name="Hahn D."/>
        </authorList>
    </citation>
    <scope>NUCLEOTIDE SEQUENCE</scope>
    <source>
        <strain evidence="6">CN6</strain>
    </source>
</reference>
<organism evidence="6 7">
    <name type="scientific">Frankia nepalensis</name>
    <dbReference type="NCBI Taxonomy" id="1836974"/>
    <lineage>
        <taxon>Bacteria</taxon>
        <taxon>Bacillati</taxon>
        <taxon>Actinomycetota</taxon>
        <taxon>Actinomycetes</taxon>
        <taxon>Frankiales</taxon>
        <taxon>Frankiaceae</taxon>
        <taxon>Frankia</taxon>
    </lineage>
</organism>
<comment type="similarity">
    <text evidence="1">Belongs to the leucine-binding protein family.</text>
</comment>
<keyword evidence="2 4" id="KW-0732">Signal</keyword>
<dbReference type="Pfam" id="PF13458">
    <property type="entry name" value="Peripla_BP_6"/>
    <property type="match status" value="1"/>
</dbReference>
<sequence length="453" mass="46782">MLTATRGARRRGLSIAAAVLAMGLAACGSSDDAAPPDDSNATTAGPSAGPSSGWSDGGFKVNAADLKCGSKAADPTRGVTPDSITIGGLAYLTSPNGSSMAGTDAGAKARFERANAEGGVHGRKINFIGVLDDGQDVARNTQQASRLVEQDKVFAVVPLMTSNTGYLDTFCGNVVPFFGWGFNQGYCSTAIGFGITGCQFAPGNIANNSLAYSVNSMFEGEPASRTVAFVGVDNDSARAGVKTLAAYAKAGGLDVVYAENPTPAAGLTDPTPVVQAIMRSNKGAPPDVVYHVTDFQSTLKLTTALKAAGYPGKQLSPTYDPRLAGLKDLDGAYGNVQWLPAIDDSNPVIKQLLADLAAYAPDQAPTLSTMAGYYAADMFLTAAEKVGPDLTVDKLLSVLNNNYTYELPGALPETRWPLNHVISAPCSSVAQIKDGAWHVVGPLSCGSVIVAKK</sequence>
<dbReference type="InterPro" id="IPR028082">
    <property type="entry name" value="Peripla_BP_I"/>
</dbReference>
<name>A0A937RCN2_9ACTN</name>
<dbReference type="PANTHER" id="PTHR30483">
    <property type="entry name" value="LEUCINE-SPECIFIC-BINDING PROTEIN"/>
    <property type="match status" value="1"/>
</dbReference>
<evidence type="ECO:0000256" key="1">
    <source>
        <dbReference type="ARBA" id="ARBA00010062"/>
    </source>
</evidence>
<evidence type="ECO:0000256" key="2">
    <source>
        <dbReference type="ARBA" id="ARBA00022729"/>
    </source>
</evidence>